<gene>
    <name evidence="1" type="ORF">J4D97_15245</name>
</gene>
<keyword evidence="2" id="KW-1185">Reference proteome</keyword>
<dbReference type="Proteomes" id="UP000670527">
    <property type="component" value="Unassembled WGS sequence"/>
</dbReference>
<accession>A0ABS3TED3</accession>
<comment type="caution">
    <text evidence="1">The sequence shown here is derived from an EMBL/GenBank/DDBJ whole genome shotgun (WGS) entry which is preliminary data.</text>
</comment>
<sequence>MYHSVIPDGQNGHYHITKVGDFEFVRPLEKLMELFIPSRIRFLKAAIDVEAKTGVGAGIPEETWMKVLLREAMEAWEEKKKEYMTTKSPQALWDVLAAGSKKDQVKALRGLALSWDEFFAFVCQAGENLGFTYSSYRAHLDHKGLDRTKLPRLIRLHKNNAVESVGPTTLTPGQLKQVITARKVINAKFLDKGDEWHCFFYTEKSIAGKENYQGEQPHIHYISSKWGIPRADIIAAIQSGNYKATPVHIDLIKRHQDEEDED</sequence>
<evidence type="ECO:0000313" key="1">
    <source>
        <dbReference type="EMBL" id="MBO3272014.1"/>
    </source>
</evidence>
<dbReference type="RefSeq" id="WP_208308291.1">
    <property type="nucleotide sequence ID" value="NZ_JAGETX010000009.1"/>
</dbReference>
<proteinExistence type="predicted"/>
<evidence type="ECO:0000313" key="2">
    <source>
        <dbReference type="Proteomes" id="UP000670527"/>
    </source>
</evidence>
<reference evidence="1 2" key="1">
    <citation type="submission" date="2021-03" db="EMBL/GenBank/DDBJ databases">
        <authorList>
            <person name="Kim M.K."/>
        </authorList>
    </citation>
    <scope>NUCLEOTIDE SEQUENCE [LARGE SCALE GENOMIC DNA]</scope>
    <source>
        <strain evidence="1 2">BT507</strain>
    </source>
</reference>
<name>A0ABS3TED3_9BACT</name>
<dbReference type="EMBL" id="JAGETX010000009">
    <property type="protein sequence ID" value="MBO3272014.1"/>
    <property type="molecule type" value="Genomic_DNA"/>
</dbReference>
<organism evidence="1 2">
    <name type="scientific">Hymenobacter defluvii</name>
    <dbReference type="NCBI Taxonomy" id="2054411"/>
    <lineage>
        <taxon>Bacteria</taxon>
        <taxon>Pseudomonadati</taxon>
        <taxon>Bacteroidota</taxon>
        <taxon>Cytophagia</taxon>
        <taxon>Cytophagales</taxon>
        <taxon>Hymenobacteraceae</taxon>
        <taxon>Hymenobacter</taxon>
    </lineage>
</organism>
<protein>
    <submittedName>
        <fullName evidence="1">Uncharacterized protein</fullName>
    </submittedName>
</protein>